<dbReference type="RefSeq" id="WP_105387258.1">
    <property type="nucleotide sequence ID" value="NZ_CP070380.1"/>
</dbReference>
<keyword evidence="2" id="KW-1185">Reference proteome</keyword>
<organism evidence="1 2">
    <name type="scientific">Mycolicibacterium austroafricanum</name>
    <name type="common">Mycobacterium austroafricanum</name>
    <dbReference type="NCBI Taxonomy" id="39687"/>
    <lineage>
        <taxon>Bacteria</taxon>
        <taxon>Bacillati</taxon>
        <taxon>Actinomycetota</taxon>
        <taxon>Actinomycetes</taxon>
        <taxon>Mycobacteriales</taxon>
        <taxon>Mycobacteriaceae</taxon>
        <taxon>Mycolicibacterium</taxon>
    </lineage>
</organism>
<reference evidence="1" key="1">
    <citation type="submission" date="2023-07" db="EMBL/GenBank/DDBJ databases">
        <title>Degradation of tert-butanol by M. austroafricanum TBA100.</title>
        <authorList>
            <person name="Helbich S."/>
            <person name="Vainshtein Y."/>
        </authorList>
    </citation>
    <scope>NUCLEOTIDE SEQUENCE</scope>
    <source>
        <strain evidence="1">TBA100</strain>
    </source>
</reference>
<sequence length="96" mass="10164">MSVRPDNRLDDAPMTPVGCGACGAQVLVRKSSWEQTSIQWNADSMSKCQARKAVPRFSRGAGVGSGPGSELLLCGELRTSIEDAARGGRLSVLDEI</sequence>
<proteinExistence type="predicted"/>
<evidence type="ECO:0008006" key="3">
    <source>
        <dbReference type="Google" id="ProtNLM"/>
    </source>
</evidence>
<name>A0ABT8HJ29_MYCAO</name>
<dbReference type="EMBL" id="JAUHTC010000083">
    <property type="protein sequence ID" value="MDN4520782.1"/>
    <property type="molecule type" value="Genomic_DNA"/>
</dbReference>
<protein>
    <recommendedName>
        <fullName evidence="3">Ferredoxin</fullName>
    </recommendedName>
</protein>
<comment type="caution">
    <text evidence="1">The sequence shown here is derived from an EMBL/GenBank/DDBJ whole genome shotgun (WGS) entry which is preliminary data.</text>
</comment>
<evidence type="ECO:0000313" key="1">
    <source>
        <dbReference type="EMBL" id="MDN4520782.1"/>
    </source>
</evidence>
<dbReference type="Proteomes" id="UP001172687">
    <property type="component" value="Unassembled WGS sequence"/>
</dbReference>
<evidence type="ECO:0000313" key="2">
    <source>
        <dbReference type="Proteomes" id="UP001172687"/>
    </source>
</evidence>
<gene>
    <name evidence="1" type="ORF">QYF68_23620</name>
</gene>
<accession>A0ABT8HJ29</accession>